<dbReference type="Proteomes" id="UP000263993">
    <property type="component" value="Unassembled WGS sequence"/>
</dbReference>
<evidence type="ECO:0000256" key="2">
    <source>
        <dbReference type="ARBA" id="ARBA00022723"/>
    </source>
</evidence>
<dbReference type="GO" id="GO:0020037">
    <property type="term" value="F:heme binding"/>
    <property type="evidence" value="ECO:0007669"/>
    <property type="project" value="InterPro"/>
</dbReference>
<dbReference type="Gene3D" id="1.10.760.10">
    <property type="entry name" value="Cytochrome c-like domain"/>
    <property type="match status" value="1"/>
</dbReference>
<dbReference type="GO" id="GO:0046872">
    <property type="term" value="F:metal ion binding"/>
    <property type="evidence" value="ECO:0007669"/>
    <property type="project" value="UniProtKB-KW"/>
</dbReference>
<evidence type="ECO:0000256" key="4">
    <source>
        <dbReference type="PROSITE-ProRule" id="PRU00433"/>
    </source>
</evidence>
<evidence type="ECO:0000313" key="7">
    <source>
        <dbReference type="Proteomes" id="UP000263993"/>
    </source>
</evidence>
<dbReference type="OrthoDB" id="9805828at2"/>
<evidence type="ECO:0000256" key="1">
    <source>
        <dbReference type="ARBA" id="ARBA00022617"/>
    </source>
</evidence>
<evidence type="ECO:0000259" key="5">
    <source>
        <dbReference type="PROSITE" id="PS51007"/>
    </source>
</evidence>
<sequence length="96" mass="10109">MAVVALSTMATSSAATAGDIELGRYLSSECTTCHGAAKTDSTIPPIHGLDQKHFVEVLKAYRAKSLPNEAMRTVAGRLQDDDIAALAAYFAAAKPR</sequence>
<dbReference type="AlphaFoldDB" id="A0A371BE51"/>
<dbReference type="PROSITE" id="PS51007">
    <property type="entry name" value="CYTC"/>
    <property type="match status" value="1"/>
</dbReference>
<reference evidence="7" key="1">
    <citation type="submission" date="2018-08" db="EMBL/GenBank/DDBJ databases">
        <authorList>
            <person name="Kim S.-J."/>
            <person name="Jung G.-Y."/>
        </authorList>
    </citation>
    <scope>NUCLEOTIDE SEQUENCE [LARGE SCALE GENOMIC DNA]</scope>
    <source>
        <strain evidence="7">GY_H</strain>
    </source>
</reference>
<gene>
    <name evidence="6" type="ORF">DXH78_14170</name>
</gene>
<name>A0A371BE51_9BRAD</name>
<organism evidence="6 7">
    <name type="scientific">Undibacter mobilis</name>
    <dbReference type="NCBI Taxonomy" id="2292256"/>
    <lineage>
        <taxon>Bacteria</taxon>
        <taxon>Pseudomonadati</taxon>
        <taxon>Pseudomonadota</taxon>
        <taxon>Alphaproteobacteria</taxon>
        <taxon>Hyphomicrobiales</taxon>
        <taxon>Nitrobacteraceae</taxon>
        <taxon>Undibacter</taxon>
    </lineage>
</organism>
<dbReference type="SUPFAM" id="SSF46626">
    <property type="entry name" value="Cytochrome c"/>
    <property type="match status" value="1"/>
</dbReference>
<dbReference type="InterPro" id="IPR009056">
    <property type="entry name" value="Cyt_c-like_dom"/>
</dbReference>
<dbReference type="EMBL" id="QRGO01000001">
    <property type="protein sequence ID" value="RDV05886.1"/>
    <property type="molecule type" value="Genomic_DNA"/>
</dbReference>
<protein>
    <recommendedName>
        <fullName evidence="5">Cytochrome c domain-containing protein</fullName>
    </recommendedName>
</protein>
<feature type="domain" description="Cytochrome c" evidence="5">
    <location>
        <begin position="18"/>
        <end position="94"/>
    </location>
</feature>
<evidence type="ECO:0000256" key="3">
    <source>
        <dbReference type="ARBA" id="ARBA00023004"/>
    </source>
</evidence>
<keyword evidence="3 4" id="KW-0408">Iron</keyword>
<dbReference type="InterPro" id="IPR036909">
    <property type="entry name" value="Cyt_c-like_dom_sf"/>
</dbReference>
<keyword evidence="2 4" id="KW-0479">Metal-binding</keyword>
<accession>A0A371BE51</accession>
<evidence type="ECO:0000313" key="6">
    <source>
        <dbReference type="EMBL" id="RDV05886.1"/>
    </source>
</evidence>
<keyword evidence="7" id="KW-1185">Reference proteome</keyword>
<proteinExistence type="predicted"/>
<dbReference type="GO" id="GO:0009055">
    <property type="term" value="F:electron transfer activity"/>
    <property type="evidence" value="ECO:0007669"/>
    <property type="project" value="InterPro"/>
</dbReference>
<comment type="caution">
    <text evidence="6">The sequence shown here is derived from an EMBL/GenBank/DDBJ whole genome shotgun (WGS) entry which is preliminary data.</text>
</comment>
<keyword evidence="1 4" id="KW-0349">Heme</keyword>